<evidence type="ECO:0000313" key="3">
    <source>
        <dbReference type="Proteomes" id="UP000254601"/>
    </source>
</evidence>
<sequence length="128" mass="14433">MAQWIEVNSNFIKPRELKLIVDTLQAGKVIVIPSDSGYALLCRLGDKGASQKIRTIRQLEKDHPFTIVCSDLTHLGQYAKVDNTQFRLLKTLFPGAFTCILPASKDAPRLVQHEKRKTIGIRVPNHLQ</sequence>
<dbReference type="PANTHER" id="PTHR42828:SF3">
    <property type="entry name" value="THREONYLCARBAMOYL-AMP SYNTHASE"/>
    <property type="match status" value="1"/>
</dbReference>
<dbReference type="PANTHER" id="PTHR42828">
    <property type="entry name" value="DHBP SYNTHASE RIBB-LIKE ALPHA/BETA DOMAIN-CONTAINING PROTEIN"/>
    <property type="match status" value="1"/>
</dbReference>
<keyword evidence="3" id="KW-1185">Reference proteome</keyword>
<reference evidence="2 3" key="1">
    <citation type="submission" date="2018-06" db="EMBL/GenBank/DDBJ databases">
        <authorList>
            <consortium name="Pathogen Informatics"/>
            <person name="Doyle S."/>
        </authorList>
    </citation>
    <scope>NUCLEOTIDE SEQUENCE [LARGE SCALE GENOMIC DNA]</scope>
    <source>
        <strain evidence="2 3">NCTC13337</strain>
    </source>
</reference>
<dbReference type="GO" id="GO:0003725">
    <property type="term" value="F:double-stranded RNA binding"/>
    <property type="evidence" value="ECO:0007669"/>
    <property type="project" value="InterPro"/>
</dbReference>
<dbReference type="SUPFAM" id="SSF55821">
    <property type="entry name" value="YrdC/RibB"/>
    <property type="match status" value="1"/>
</dbReference>
<organism evidence="2 3">
    <name type="scientific">Suttonella ornithocola</name>
    <dbReference type="NCBI Taxonomy" id="279832"/>
    <lineage>
        <taxon>Bacteria</taxon>
        <taxon>Pseudomonadati</taxon>
        <taxon>Pseudomonadota</taxon>
        <taxon>Gammaproteobacteria</taxon>
        <taxon>Cardiobacteriales</taxon>
        <taxon>Cardiobacteriaceae</taxon>
        <taxon>Suttonella</taxon>
    </lineage>
</organism>
<dbReference type="Pfam" id="PF01300">
    <property type="entry name" value="Sua5_yciO_yrdC"/>
    <property type="match status" value="1"/>
</dbReference>
<evidence type="ECO:0000259" key="1">
    <source>
        <dbReference type="PROSITE" id="PS51163"/>
    </source>
</evidence>
<dbReference type="InterPro" id="IPR017945">
    <property type="entry name" value="DHBP_synth_RibB-like_a/b_dom"/>
</dbReference>
<protein>
    <submittedName>
        <fullName evidence="2">Translation factor (SUA5)</fullName>
    </submittedName>
</protein>
<gene>
    <name evidence="2" type="primary">yciO_2</name>
    <name evidence="2" type="ORF">NCTC13337_02595</name>
</gene>
<dbReference type="InterPro" id="IPR052532">
    <property type="entry name" value="SUA5_domain"/>
</dbReference>
<name>A0A380N1G2_9GAMM</name>
<accession>A0A380N1G2</accession>
<dbReference type="PROSITE" id="PS51163">
    <property type="entry name" value="YRDC"/>
    <property type="match status" value="1"/>
</dbReference>
<dbReference type="AlphaFoldDB" id="A0A380N1G2"/>
<proteinExistence type="predicted"/>
<dbReference type="Gene3D" id="3.90.870.10">
    <property type="entry name" value="DHBP synthase"/>
    <property type="match status" value="1"/>
</dbReference>
<dbReference type="InterPro" id="IPR006070">
    <property type="entry name" value="Sua5-like_dom"/>
</dbReference>
<evidence type="ECO:0000313" key="2">
    <source>
        <dbReference type="EMBL" id="SUO97741.1"/>
    </source>
</evidence>
<dbReference type="RefSeq" id="WP_281268166.1">
    <property type="nucleotide sequence ID" value="NZ_LWHB01000153.1"/>
</dbReference>
<feature type="domain" description="YrdC-like" evidence="1">
    <location>
        <begin position="14"/>
        <end position="128"/>
    </location>
</feature>
<dbReference type="Proteomes" id="UP000254601">
    <property type="component" value="Unassembled WGS sequence"/>
</dbReference>
<dbReference type="EMBL" id="UHIC01000001">
    <property type="protein sequence ID" value="SUO97741.1"/>
    <property type="molecule type" value="Genomic_DNA"/>
</dbReference>